<dbReference type="EC" id="3.-.-.-" evidence="2"/>
<dbReference type="InterPro" id="IPR001466">
    <property type="entry name" value="Beta-lactam-related"/>
</dbReference>
<dbReference type="GO" id="GO:0016787">
    <property type="term" value="F:hydrolase activity"/>
    <property type="evidence" value="ECO:0007669"/>
    <property type="project" value="UniProtKB-KW"/>
</dbReference>
<dbReference type="Proteomes" id="UP001596233">
    <property type="component" value="Unassembled WGS sequence"/>
</dbReference>
<evidence type="ECO:0000313" key="2">
    <source>
        <dbReference type="EMBL" id="MFC6332680.1"/>
    </source>
</evidence>
<dbReference type="Pfam" id="PF00144">
    <property type="entry name" value="Beta-lactamase"/>
    <property type="match status" value="1"/>
</dbReference>
<organism evidence="2 3">
    <name type="scientific">Paenibacillus septentrionalis</name>
    <dbReference type="NCBI Taxonomy" id="429342"/>
    <lineage>
        <taxon>Bacteria</taxon>
        <taxon>Bacillati</taxon>
        <taxon>Bacillota</taxon>
        <taxon>Bacilli</taxon>
        <taxon>Bacillales</taxon>
        <taxon>Paenibacillaceae</taxon>
        <taxon>Paenibacillus</taxon>
    </lineage>
</organism>
<feature type="domain" description="Beta-lactamase-related" evidence="1">
    <location>
        <begin position="22"/>
        <end position="350"/>
    </location>
</feature>
<dbReference type="PANTHER" id="PTHR46825">
    <property type="entry name" value="D-ALANYL-D-ALANINE-CARBOXYPEPTIDASE/ENDOPEPTIDASE AMPH"/>
    <property type="match status" value="1"/>
</dbReference>
<dbReference type="RefSeq" id="WP_379233374.1">
    <property type="nucleotide sequence ID" value="NZ_JBHSTE010000003.1"/>
</dbReference>
<proteinExistence type="predicted"/>
<evidence type="ECO:0000259" key="1">
    <source>
        <dbReference type="Pfam" id="PF00144"/>
    </source>
</evidence>
<reference evidence="3" key="1">
    <citation type="journal article" date="2019" name="Int. J. Syst. Evol. Microbiol.">
        <title>The Global Catalogue of Microorganisms (GCM) 10K type strain sequencing project: providing services to taxonomists for standard genome sequencing and annotation.</title>
        <authorList>
            <consortium name="The Broad Institute Genomics Platform"/>
            <consortium name="The Broad Institute Genome Sequencing Center for Infectious Disease"/>
            <person name="Wu L."/>
            <person name="Ma J."/>
        </authorList>
    </citation>
    <scope>NUCLEOTIDE SEQUENCE [LARGE SCALE GENOMIC DNA]</scope>
    <source>
        <strain evidence="3">PCU 280</strain>
    </source>
</reference>
<accession>A0ABW1V4J9</accession>
<evidence type="ECO:0000313" key="3">
    <source>
        <dbReference type="Proteomes" id="UP001596233"/>
    </source>
</evidence>
<dbReference type="Gene3D" id="3.40.710.10">
    <property type="entry name" value="DD-peptidase/beta-lactamase superfamily"/>
    <property type="match status" value="1"/>
</dbReference>
<sequence length="364" mass="40569">MFSSLVNIVKVIEEHLNPQEFLVGGAVVVVKDGQLIYERGFGNAELGSTKKAFTPDTMVCVMSIAKSFTAASLLTLVEEGLLDLNVPLVNYLPYFQTTDRRESDLITVKQLLSHTAGFGGDLGIGDLVAPNAADFAFYDQWIQMAGMPESLISKVRSREDITRLIREIALADSPGHSWNYCTDLFIVAADLFEKVSGQSWDDYMIKMFNRLNLNRTTINAEDVQKDENHAKYYSSMTEENAILLSPFPVNRIAAPMGFLYSTAKDLGKYLNHYMSDHPFLSSVLIEKMFEPVWEFDPYEGYALGWGTSIEMGYNVIEHGGSSQGVNAYLCMVPSEKLGVIVLSNHDRTPAKHICYGILRALLAK</sequence>
<dbReference type="EMBL" id="JBHSTE010000003">
    <property type="protein sequence ID" value="MFC6332680.1"/>
    <property type="molecule type" value="Genomic_DNA"/>
</dbReference>
<dbReference type="PANTHER" id="PTHR46825:SF15">
    <property type="entry name" value="BETA-LACTAMASE-RELATED DOMAIN-CONTAINING PROTEIN"/>
    <property type="match status" value="1"/>
</dbReference>
<comment type="caution">
    <text evidence="2">The sequence shown here is derived from an EMBL/GenBank/DDBJ whole genome shotgun (WGS) entry which is preliminary data.</text>
</comment>
<name>A0ABW1V4J9_9BACL</name>
<keyword evidence="2" id="KW-0378">Hydrolase</keyword>
<protein>
    <submittedName>
        <fullName evidence="2">Serine hydrolase domain-containing protein</fullName>
        <ecNumber evidence="2">3.-.-.-</ecNumber>
    </submittedName>
</protein>
<dbReference type="InterPro" id="IPR050491">
    <property type="entry name" value="AmpC-like"/>
</dbReference>
<gene>
    <name evidence="2" type="ORF">ACFP56_08600</name>
</gene>
<dbReference type="SUPFAM" id="SSF56601">
    <property type="entry name" value="beta-lactamase/transpeptidase-like"/>
    <property type="match status" value="1"/>
</dbReference>
<keyword evidence="3" id="KW-1185">Reference proteome</keyword>
<dbReference type="InterPro" id="IPR012338">
    <property type="entry name" value="Beta-lactam/transpept-like"/>
</dbReference>